<gene>
    <name evidence="2" type="ORF">HJG63_010618</name>
</gene>
<feature type="transmembrane region" description="Helical" evidence="1">
    <location>
        <begin position="114"/>
        <end position="133"/>
    </location>
</feature>
<name>A0A7J8IM83_ROUAE</name>
<dbReference type="Proteomes" id="UP000593571">
    <property type="component" value="Unassembled WGS sequence"/>
</dbReference>
<evidence type="ECO:0000256" key="1">
    <source>
        <dbReference type="SAM" id="Phobius"/>
    </source>
</evidence>
<proteinExistence type="predicted"/>
<sequence>MFSSMQFIVSGLIFRSLIYYELILVYGDRQQSIFILLHRANFPSMIYWKCLFLFFHCIFLAPLSKICPYICVYLWVLNSVPLIFVSVFLPIQLCFDYCHFVVKFEVRKCDISRLILFFSGLLSQFRVFCASYKSDNFLFYFFFKMPLDFYGNCIKTVYCFG</sequence>
<keyword evidence="1" id="KW-0812">Transmembrane</keyword>
<evidence type="ECO:0000313" key="2">
    <source>
        <dbReference type="EMBL" id="KAF6485401.1"/>
    </source>
</evidence>
<feature type="transmembrane region" description="Helical" evidence="1">
    <location>
        <begin position="46"/>
        <end position="76"/>
    </location>
</feature>
<organism evidence="2 3">
    <name type="scientific">Rousettus aegyptiacus</name>
    <name type="common">Egyptian fruit bat</name>
    <name type="synonym">Pteropus aegyptiacus</name>
    <dbReference type="NCBI Taxonomy" id="9407"/>
    <lineage>
        <taxon>Eukaryota</taxon>
        <taxon>Metazoa</taxon>
        <taxon>Chordata</taxon>
        <taxon>Craniata</taxon>
        <taxon>Vertebrata</taxon>
        <taxon>Euteleostomi</taxon>
        <taxon>Mammalia</taxon>
        <taxon>Eutheria</taxon>
        <taxon>Laurasiatheria</taxon>
        <taxon>Chiroptera</taxon>
        <taxon>Yinpterochiroptera</taxon>
        <taxon>Pteropodoidea</taxon>
        <taxon>Pteropodidae</taxon>
        <taxon>Rousettinae</taxon>
        <taxon>Rousettus</taxon>
    </lineage>
</organism>
<evidence type="ECO:0000313" key="3">
    <source>
        <dbReference type="Proteomes" id="UP000593571"/>
    </source>
</evidence>
<reference evidence="2 3" key="1">
    <citation type="journal article" date="2020" name="Nature">
        <title>Six reference-quality genomes reveal evolution of bat adaptations.</title>
        <authorList>
            <person name="Jebb D."/>
            <person name="Huang Z."/>
            <person name="Pippel M."/>
            <person name="Hughes G.M."/>
            <person name="Lavrichenko K."/>
            <person name="Devanna P."/>
            <person name="Winkler S."/>
            <person name="Jermiin L.S."/>
            <person name="Skirmuntt E.C."/>
            <person name="Katzourakis A."/>
            <person name="Burkitt-Gray L."/>
            <person name="Ray D.A."/>
            <person name="Sullivan K.A.M."/>
            <person name="Roscito J.G."/>
            <person name="Kirilenko B.M."/>
            <person name="Davalos L.M."/>
            <person name="Corthals A.P."/>
            <person name="Power M.L."/>
            <person name="Jones G."/>
            <person name="Ransome R.D."/>
            <person name="Dechmann D.K.N."/>
            <person name="Locatelli A.G."/>
            <person name="Puechmaille S.J."/>
            <person name="Fedrigo O."/>
            <person name="Jarvis E.D."/>
            <person name="Hiller M."/>
            <person name="Vernes S.C."/>
            <person name="Myers E.W."/>
            <person name="Teeling E.C."/>
        </authorList>
    </citation>
    <scope>NUCLEOTIDE SEQUENCE [LARGE SCALE GENOMIC DNA]</scope>
    <source>
        <strain evidence="2">MRouAeg1</strain>
        <tissue evidence="2">Muscle</tissue>
    </source>
</reference>
<keyword evidence="1" id="KW-0472">Membrane</keyword>
<keyword evidence="3" id="KW-1185">Reference proteome</keyword>
<accession>A0A7J8IM83</accession>
<dbReference type="AlphaFoldDB" id="A0A7J8IM83"/>
<keyword evidence="1" id="KW-1133">Transmembrane helix</keyword>
<protein>
    <submittedName>
        <fullName evidence="2">Uncharacterized protein</fullName>
    </submittedName>
</protein>
<feature type="transmembrane region" description="Helical" evidence="1">
    <location>
        <begin position="6"/>
        <end position="26"/>
    </location>
</feature>
<dbReference type="EMBL" id="JACASE010000003">
    <property type="protein sequence ID" value="KAF6485401.1"/>
    <property type="molecule type" value="Genomic_DNA"/>
</dbReference>
<comment type="caution">
    <text evidence="2">The sequence shown here is derived from an EMBL/GenBank/DDBJ whole genome shotgun (WGS) entry which is preliminary data.</text>
</comment>